<feature type="region of interest" description="Disordered" evidence="1">
    <location>
        <begin position="196"/>
        <end position="215"/>
    </location>
</feature>
<dbReference type="PANTHER" id="PTHR14659:SF1">
    <property type="entry name" value="ALPHA- AND GAMMA-ADAPTIN-BINDING PROTEIN P34"/>
    <property type="match status" value="1"/>
</dbReference>
<keyword evidence="3" id="KW-1185">Reference proteome</keyword>
<feature type="region of interest" description="Disordered" evidence="1">
    <location>
        <begin position="104"/>
        <end position="156"/>
    </location>
</feature>
<evidence type="ECO:0000313" key="2">
    <source>
        <dbReference type="EMBL" id="KAK9906426.1"/>
    </source>
</evidence>
<protein>
    <submittedName>
        <fullName evidence="2">Uncharacterized protein</fullName>
    </submittedName>
</protein>
<dbReference type="InterPro" id="IPR019341">
    <property type="entry name" value="Alpha/Gamma-adaptin-bd_p34"/>
</dbReference>
<dbReference type="Gene3D" id="3.40.50.11960">
    <property type="match status" value="1"/>
</dbReference>
<feature type="compositionally biased region" description="Acidic residues" evidence="1">
    <location>
        <begin position="198"/>
        <end position="215"/>
    </location>
</feature>
<evidence type="ECO:0000256" key="1">
    <source>
        <dbReference type="SAM" id="MobiDB-lite"/>
    </source>
</evidence>
<dbReference type="EMBL" id="JALJOT010000010">
    <property type="protein sequence ID" value="KAK9906426.1"/>
    <property type="molecule type" value="Genomic_DNA"/>
</dbReference>
<name>A0ABR2YJ14_9CHLO</name>
<evidence type="ECO:0000313" key="3">
    <source>
        <dbReference type="Proteomes" id="UP001491310"/>
    </source>
</evidence>
<sequence length="215" mass="23281">MGSRILICWDKAASRSEQNLSSIVSLLSPFLNGTRIDLLDVRQPWHGEAQDWCCEHLFEYIEVSAADEEADESLQLDGDPQGVKRVLEALEAHTWPGLRLKANQNGSSISNGTHVSAANASELPNSGETDLPLGSGTNGQNGIAAPAGSQSEQEVELENFEAMLGRLSDARHQFQGIPDDERRARAAAFAMQMMESLGLDDDDDLDVDDDSSIGN</sequence>
<gene>
    <name evidence="2" type="ORF">WJX75_001640</name>
</gene>
<accession>A0ABR2YJ14</accession>
<feature type="compositionally biased region" description="Polar residues" evidence="1">
    <location>
        <begin position="104"/>
        <end position="128"/>
    </location>
</feature>
<proteinExistence type="predicted"/>
<comment type="caution">
    <text evidence="2">The sequence shown here is derived from an EMBL/GenBank/DDBJ whole genome shotgun (WGS) entry which is preliminary data.</text>
</comment>
<dbReference type="Proteomes" id="UP001491310">
    <property type="component" value="Unassembled WGS sequence"/>
</dbReference>
<dbReference type="Pfam" id="PF10199">
    <property type="entry name" value="Adaptin_binding"/>
    <property type="match status" value="1"/>
</dbReference>
<organism evidence="2 3">
    <name type="scientific">Coccomyxa subellipsoidea</name>
    <dbReference type="NCBI Taxonomy" id="248742"/>
    <lineage>
        <taxon>Eukaryota</taxon>
        <taxon>Viridiplantae</taxon>
        <taxon>Chlorophyta</taxon>
        <taxon>core chlorophytes</taxon>
        <taxon>Trebouxiophyceae</taxon>
        <taxon>Trebouxiophyceae incertae sedis</taxon>
        <taxon>Coccomyxaceae</taxon>
        <taxon>Coccomyxa</taxon>
    </lineage>
</organism>
<reference evidence="2 3" key="1">
    <citation type="journal article" date="2024" name="Nat. Commun.">
        <title>Phylogenomics reveals the evolutionary origins of lichenization in chlorophyte algae.</title>
        <authorList>
            <person name="Puginier C."/>
            <person name="Libourel C."/>
            <person name="Otte J."/>
            <person name="Skaloud P."/>
            <person name="Haon M."/>
            <person name="Grisel S."/>
            <person name="Petersen M."/>
            <person name="Berrin J.G."/>
            <person name="Delaux P.M."/>
            <person name="Dal Grande F."/>
            <person name="Keller J."/>
        </authorList>
    </citation>
    <scope>NUCLEOTIDE SEQUENCE [LARGE SCALE GENOMIC DNA]</scope>
    <source>
        <strain evidence="2 3">SAG 216-7</strain>
    </source>
</reference>
<dbReference type="PANTHER" id="PTHR14659">
    <property type="entry name" value="ALPHA- AND GAMMA-ADAPTIN-BINDING PROTEIN P34"/>
    <property type="match status" value="1"/>
</dbReference>